<proteinExistence type="predicted"/>
<keyword evidence="3" id="KW-1185">Reference proteome</keyword>
<protein>
    <submittedName>
        <fullName evidence="2">Uncharacterized protein</fullName>
    </submittedName>
</protein>
<name>A0ABT5BLM6_9BACT</name>
<comment type="caution">
    <text evidence="2">The sequence shown here is derived from an EMBL/GenBank/DDBJ whole genome shotgun (WGS) entry which is preliminary data.</text>
</comment>
<reference evidence="2 3" key="1">
    <citation type="submission" date="2022-11" db="EMBL/GenBank/DDBJ databases">
        <title>Minimal conservation of predation-associated metabolite biosynthetic gene clusters underscores biosynthetic potential of Myxococcota including descriptions for ten novel species: Archangium lansinium sp. nov., Myxococcus landrumus sp. nov., Nannocystis bai.</title>
        <authorList>
            <person name="Ahearne A."/>
            <person name="Stevens C."/>
            <person name="Dowd S."/>
        </authorList>
    </citation>
    <scope>NUCLEOTIDE SEQUENCE [LARGE SCALE GENOMIC DNA]</scope>
    <source>
        <strain evidence="2 3">NCELM</strain>
    </source>
</reference>
<feature type="region of interest" description="Disordered" evidence="1">
    <location>
        <begin position="1"/>
        <end position="26"/>
    </location>
</feature>
<feature type="compositionally biased region" description="Basic and acidic residues" evidence="1">
    <location>
        <begin position="1"/>
        <end position="17"/>
    </location>
</feature>
<gene>
    <name evidence="2" type="ORF">POL58_45380</name>
</gene>
<evidence type="ECO:0000313" key="2">
    <source>
        <dbReference type="EMBL" id="MDC0675061.1"/>
    </source>
</evidence>
<accession>A0ABT5BLM6</accession>
<organism evidence="2 3">
    <name type="scientific">Nannocystis radixulma</name>
    <dbReference type="NCBI Taxonomy" id="2995305"/>
    <lineage>
        <taxon>Bacteria</taxon>
        <taxon>Pseudomonadati</taxon>
        <taxon>Myxococcota</taxon>
        <taxon>Polyangia</taxon>
        <taxon>Nannocystales</taxon>
        <taxon>Nannocystaceae</taxon>
        <taxon>Nannocystis</taxon>
    </lineage>
</organism>
<dbReference type="EMBL" id="JAQNDN010000027">
    <property type="protein sequence ID" value="MDC0675061.1"/>
    <property type="molecule type" value="Genomic_DNA"/>
</dbReference>
<sequence>MTERTCSEEHVHNDRAGRRAASPGREVADLAPRASSTLGTFPATPLPVPEVIIDHCRADGTR</sequence>
<dbReference type="Proteomes" id="UP001217838">
    <property type="component" value="Unassembled WGS sequence"/>
</dbReference>
<evidence type="ECO:0000313" key="3">
    <source>
        <dbReference type="Proteomes" id="UP001217838"/>
    </source>
</evidence>
<dbReference type="RefSeq" id="WP_272009773.1">
    <property type="nucleotide sequence ID" value="NZ_JAQNDN010000027.1"/>
</dbReference>
<evidence type="ECO:0000256" key="1">
    <source>
        <dbReference type="SAM" id="MobiDB-lite"/>
    </source>
</evidence>